<evidence type="ECO:0000256" key="1">
    <source>
        <dbReference type="ARBA" id="ARBA00022723"/>
    </source>
</evidence>
<dbReference type="AlphaFoldDB" id="A0A1Q9A4Q2"/>
<dbReference type="Gene3D" id="3.60.21.10">
    <property type="match status" value="1"/>
</dbReference>
<dbReference type="SUPFAM" id="SSF56300">
    <property type="entry name" value="Metallo-dependent phosphatases"/>
    <property type="match status" value="1"/>
</dbReference>
<dbReference type="EMBL" id="JACIED010000001">
    <property type="protein sequence ID" value="MBB4006637.1"/>
    <property type="molecule type" value="Genomic_DNA"/>
</dbReference>
<evidence type="ECO:0000256" key="2">
    <source>
        <dbReference type="ARBA" id="ARBA00022801"/>
    </source>
</evidence>
<evidence type="ECO:0000313" key="5">
    <source>
        <dbReference type="EMBL" id="OLP49551.1"/>
    </source>
</evidence>
<dbReference type="GO" id="GO:0046872">
    <property type="term" value="F:metal ion binding"/>
    <property type="evidence" value="ECO:0007669"/>
    <property type="project" value="UniProtKB-KW"/>
</dbReference>
<dbReference type="InterPro" id="IPR004843">
    <property type="entry name" value="Calcineurin-like_PHP"/>
</dbReference>
<dbReference type="Pfam" id="PF00149">
    <property type="entry name" value="Metallophos"/>
    <property type="match status" value="1"/>
</dbReference>
<dbReference type="RefSeq" id="WP_075615342.1">
    <property type="nucleotide sequence ID" value="NZ_JACIED010000001.1"/>
</dbReference>
<protein>
    <submittedName>
        <fullName evidence="5">Metallophosphoesterase</fullName>
    </submittedName>
</protein>
<keyword evidence="6" id="KW-1185">Reference proteome</keyword>
<evidence type="ECO:0000313" key="4">
    <source>
        <dbReference type="EMBL" id="MBB4006637.1"/>
    </source>
</evidence>
<evidence type="ECO:0000259" key="3">
    <source>
        <dbReference type="Pfam" id="PF00149"/>
    </source>
</evidence>
<dbReference type="GO" id="GO:0009245">
    <property type="term" value="P:lipid A biosynthetic process"/>
    <property type="evidence" value="ECO:0007669"/>
    <property type="project" value="TreeGrafter"/>
</dbReference>
<dbReference type="OrthoDB" id="9780884at2"/>
<feature type="domain" description="Calcineurin-like phosphoesterase" evidence="3">
    <location>
        <begin position="52"/>
        <end position="237"/>
    </location>
</feature>
<dbReference type="InterPro" id="IPR029052">
    <property type="entry name" value="Metallo-depent_PP-like"/>
</dbReference>
<proteinExistence type="predicted"/>
<dbReference type="InterPro" id="IPR051158">
    <property type="entry name" value="Metallophosphoesterase_sf"/>
</dbReference>
<sequence>MISRRTFFKLLAGTAAGILSLGGYAGGVEPLLRLETTRYKLSPRGWPKGRPLRIVALADFHACEPWMPAERIARICDYANTLGGDVILMLGDYMSGMKLVTGVVPPDDWARALSVLKAPYGVHAVCGNHDWWQDSQAQELRLKETVAHKALRAVGINAMSNSAARLGPADQPFWVAGLEDQWAYLTGNHRMRGLDDLPGTLAQVTDTAPVILLAHEPDIFPSVPNRVSLTLSGHTHGGQVNLFGWTPVVPSRYGSRYVYGHHEEGGRNLIVSGGLGCSVAPIRFGSPPEILVIDLV</sequence>
<keyword evidence="1" id="KW-0479">Metal-binding</keyword>
<dbReference type="Proteomes" id="UP000185598">
    <property type="component" value="Unassembled WGS sequence"/>
</dbReference>
<dbReference type="GO" id="GO:0016020">
    <property type="term" value="C:membrane"/>
    <property type="evidence" value="ECO:0007669"/>
    <property type="project" value="GOC"/>
</dbReference>
<accession>A0A1Q9A4Q2</accession>
<dbReference type="STRING" id="887144.BJF91_21250"/>
<evidence type="ECO:0000313" key="7">
    <source>
        <dbReference type="Proteomes" id="UP000544107"/>
    </source>
</evidence>
<reference evidence="5 6" key="1">
    <citation type="submission" date="2016-09" db="EMBL/GenBank/DDBJ databases">
        <title>Rhizobium oryziradicis sp. nov., isolated from the root of rice.</title>
        <authorList>
            <person name="Zhao J."/>
            <person name="Zhang X."/>
        </authorList>
    </citation>
    <scope>NUCLEOTIDE SEQUENCE [LARGE SCALE GENOMIC DNA]</scope>
    <source>
        <strain evidence="5 6">14971</strain>
    </source>
</reference>
<dbReference type="EMBL" id="MKIN01000022">
    <property type="protein sequence ID" value="OLP49551.1"/>
    <property type="molecule type" value="Genomic_DNA"/>
</dbReference>
<reference evidence="4 7" key="2">
    <citation type="submission" date="2020-08" db="EMBL/GenBank/DDBJ databases">
        <title>Genomic Encyclopedia of Type Strains, Phase IV (KMG-IV): sequencing the most valuable type-strain genomes for metagenomic binning, comparative biology and taxonomic classification.</title>
        <authorList>
            <person name="Goeker M."/>
        </authorList>
    </citation>
    <scope>NUCLEOTIDE SEQUENCE [LARGE SCALE GENOMIC DNA]</scope>
    <source>
        <strain evidence="4 7">DSM 100021</strain>
    </source>
</reference>
<comment type="caution">
    <text evidence="5">The sequence shown here is derived from an EMBL/GenBank/DDBJ whole genome shotgun (WGS) entry which is preliminary data.</text>
</comment>
<dbReference type="Proteomes" id="UP000544107">
    <property type="component" value="Unassembled WGS sequence"/>
</dbReference>
<organism evidence="5 6">
    <name type="scientific">Allorhizobium taibaishanense</name>
    <dbReference type="NCBI Taxonomy" id="887144"/>
    <lineage>
        <taxon>Bacteria</taxon>
        <taxon>Pseudomonadati</taxon>
        <taxon>Pseudomonadota</taxon>
        <taxon>Alphaproteobacteria</taxon>
        <taxon>Hyphomicrobiales</taxon>
        <taxon>Rhizobiaceae</taxon>
        <taxon>Rhizobium/Agrobacterium group</taxon>
        <taxon>Allorhizobium</taxon>
    </lineage>
</organism>
<dbReference type="PANTHER" id="PTHR31302:SF31">
    <property type="entry name" value="PHOSPHODIESTERASE YAEI"/>
    <property type="match status" value="1"/>
</dbReference>
<name>A0A1Q9A4Q2_9HYPH</name>
<keyword evidence="2" id="KW-0378">Hydrolase</keyword>
<dbReference type="PANTHER" id="PTHR31302">
    <property type="entry name" value="TRANSMEMBRANE PROTEIN WITH METALLOPHOSPHOESTERASE DOMAIN-RELATED"/>
    <property type="match status" value="1"/>
</dbReference>
<evidence type="ECO:0000313" key="6">
    <source>
        <dbReference type="Proteomes" id="UP000185598"/>
    </source>
</evidence>
<dbReference type="GO" id="GO:0008758">
    <property type="term" value="F:UDP-2,3-diacylglucosamine hydrolase activity"/>
    <property type="evidence" value="ECO:0007669"/>
    <property type="project" value="TreeGrafter"/>
</dbReference>
<gene>
    <name evidence="5" type="ORF">BJF91_21250</name>
    <name evidence="4" type="ORF">GGQ71_000873</name>
</gene>